<dbReference type="Proteomes" id="UP000005940">
    <property type="component" value="Chromosome"/>
</dbReference>
<accession>A0A7G3UIR8</accession>
<reference evidence="2 3" key="1">
    <citation type="journal article" date="2012" name="J. Bacteriol.">
        <title>Draft genome of Streptomyces tsukubaensis NRRL 18488, the producer of the clinically important immunosuppressant tacrolimus (FK506).</title>
        <authorList>
            <person name="Barreiro C."/>
            <person name="Prieto C."/>
            <person name="Sola-Landa A."/>
            <person name="Solera E."/>
            <person name="Martinez-Castro M."/>
            <person name="Perez-Redondo R."/>
            <person name="Garcia-Estrada C."/>
            <person name="Aparicio J.F."/>
            <person name="Fernandez-Martinez L.T."/>
            <person name="Santos-Aberturas J."/>
            <person name="Salehi-Najafabadi Z."/>
            <person name="Rodriguez-Garcia A."/>
            <person name="Tauch A."/>
            <person name="Martin J.F."/>
        </authorList>
    </citation>
    <scope>NUCLEOTIDE SEQUENCE [LARGE SCALE GENOMIC DNA]</scope>
    <source>
        <strain evidence="3">DSM 42081 / NBRC 108919 / NRRL 18488 / 9993</strain>
    </source>
</reference>
<evidence type="ECO:0000313" key="2">
    <source>
        <dbReference type="EMBL" id="QKM68822.1"/>
    </source>
</evidence>
<keyword evidence="3" id="KW-1185">Reference proteome</keyword>
<dbReference type="EMBL" id="CP029159">
    <property type="protein sequence ID" value="QKM68822.1"/>
    <property type="molecule type" value="Genomic_DNA"/>
</dbReference>
<organism evidence="2 3">
    <name type="scientific">Streptomyces tsukubensis (strain DSM 42081 / NBRC 108919 / NRRL 18488 / 9993)</name>
    <dbReference type="NCBI Taxonomy" id="1114943"/>
    <lineage>
        <taxon>Bacteria</taxon>
        <taxon>Bacillati</taxon>
        <taxon>Actinomycetota</taxon>
        <taxon>Actinomycetes</taxon>
        <taxon>Kitasatosporales</taxon>
        <taxon>Streptomycetaceae</taxon>
        <taxon>Streptomyces</taxon>
    </lineage>
</organism>
<dbReference type="AlphaFoldDB" id="A0A7G3UIR8"/>
<gene>
    <name evidence="2" type="ORF">STSU_018210</name>
</gene>
<evidence type="ECO:0000256" key="1">
    <source>
        <dbReference type="SAM" id="MobiDB-lite"/>
    </source>
</evidence>
<feature type="region of interest" description="Disordered" evidence="1">
    <location>
        <begin position="44"/>
        <end position="79"/>
    </location>
</feature>
<sequence>MDVTFTLWVLGGSGVASVALFAAKGLLDQLPGVFDSWHAARRAWRGDPPPRSSELQARPGAGALDRPDVDLGQAPDSRF</sequence>
<evidence type="ECO:0000313" key="3">
    <source>
        <dbReference type="Proteomes" id="UP000005940"/>
    </source>
</evidence>
<proteinExistence type="predicted"/>
<name>A0A7G3UIR8_STRT9</name>
<protein>
    <submittedName>
        <fullName evidence="2">Uncharacterized protein</fullName>
    </submittedName>
</protein>